<evidence type="ECO:0000256" key="1">
    <source>
        <dbReference type="ARBA" id="ARBA00022475"/>
    </source>
</evidence>
<keyword evidence="4 5" id="KW-0472">Membrane</keyword>
<dbReference type="KEGG" id="paa:Paes_2086"/>
<reference evidence="7" key="1">
    <citation type="submission" date="2008-06" db="EMBL/GenBank/DDBJ databases">
        <title>Complete sequence of chromosome of Prosthecochloris aestuarii DSM 271.</title>
        <authorList>
            <consortium name="US DOE Joint Genome Institute"/>
            <person name="Lucas S."/>
            <person name="Copeland A."/>
            <person name="Lapidus A."/>
            <person name="Glavina del Rio T."/>
            <person name="Dalin E."/>
            <person name="Tice H."/>
            <person name="Bruce D."/>
            <person name="Goodwin L."/>
            <person name="Pitluck S."/>
            <person name="Schmutz J."/>
            <person name="Larimer F."/>
            <person name="Land M."/>
            <person name="Hauser L."/>
            <person name="Kyrpides N."/>
            <person name="Anderson I."/>
            <person name="Liu Z."/>
            <person name="Li T."/>
            <person name="Zhao F."/>
            <person name="Overmann J."/>
            <person name="Bryant D.A."/>
            <person name="Richardson P."/>
        </authorList>
    </citation>
    <scope>NUCLEOTIDE SEQUENCE [LARGE SCALE GENOMIC DNA]</scope>
    <source>
        <strain evidence="7">DSM 271</strain>
    </source>
</reference>
<feature type="transmembrane region" description="Helical" evidence="5">
    <location>
        <begin position="18"/>
        <end position="39"/>
    </location>
</feature>
<dbReference type="InterPro" id="IPR050768">
    <property type="entry name" value="UPF0353/GerABKA_families"/>
</dbReference>
<dbReference type="Pfam" id="PF00092">
    <property type="entry name" value="VWA"/>
    <property type="match status" value="1"/>
</dbReference>
<dbReference type="PANTHER" id="PTHR22550">
    <property type="entry name" value="SPORE GERMINATION PROTEIN"/>
    <property type="match status" value="1"/>
</dbReference>
<dbReference type="Gene3D" id="3.40.50.410">
    <property type="entry name" value="von Willebrand factor, type A domain"/>
    <property type="match status" value="1"/>
</dbReference>
<feature type="domain" description="VWFA" evidence="6">
    <location>
        <begin position="98"/>
        <end position="281"/>
    </location>
</feature>
<dbReference type="HOGENOM" id="CLU_024570_0_0_10"/>
<name>B4S5P9_PROA2</name>
<keyword evidence="1" id="KW-1003">Cell membrane</keyword>
<dbReference type="STRING" id="290512.Paes_2086"/>
<dbReference type="SMART" id="SM00327">
    <property type="entry name" value="VWA"/>
    <property type="match status" value="1"/>
</dbReference>
<dbReference type="EMBL" id="CP001108">
    <property type="protein sequence ID" value="ACF47096.1"/>
    <property type="molecule type" value="Genomic_DNA"/>
</dbReference>
<keyword evidence="3 5" id="KW-1133">Transmembrane helix</keyword>
<evidence type="ECO:0000256" key="2">
    <source>
        <dbReference type="ARBA" id="ARBA00022692"/>
    </source>
</evidence>
<protein>
    <submittedName>
        <fullName evidence="7">von Willebrand factor type A</fullName>
    </submittedName>
</protein>
<keyword evidence="8" id="KW-1185">Reference proteome</keyword>
<gene>
    <name evidence="7" type="ordered locus">Paes_2086</name>
</gene>
<dbReference type="SUPFAM" id="SSF53300">
    <property type="entry name" value="vWA-like"/>
    <property type="match status" value="1"/>
</dbReference>
<dbReference type="PANTHER" id="PTHR22550:SF5">
    <property type="entry name" value="LEUCINE ZIPPER PROTEIN 4"/>
    <property type="match status" value="1"/>
</dbReference>
<evidence type="ECO:0000256" key="5">
    <source>
        <dbReference type="SAM" id="Phobius"/>
    </source>
</evidence>
<organism evidence="7 8">
    <name type="scientific">Prosthecochloris aestuarii (strain DSM 271 / SK 413)</name>
    <dbReference type="NCBI Taxonomy" id="290512"/>
    <lineage>
        <taxon>Bacteria</taxon>
        <taxon>Pseudomonadati</taxon>
        <taxon>Chlorobiota</taxon>
        <taxon>Chlorobiia</taxon>
        <taxon>Chlorobiales</taxon>
        <taxon>Chlorobiaceae</taxon>
        <taxon>Prosthecochloris</taxon>
    </lineage>
</organism>
<dbReference type="InterPro" id="IPR002035">
    <property type="entry name" value="VWF_A"/>
</dbReference>
<evidence type="ECO:0000313" key="7">
    <source>
        <dbReference type="EMBL" id="ACF47096.1"/>
    </source>
</evidence>
<feature type="transmembrane region" description="Helical" evidence="5">
    <location>
        <begin position="60"/>
        <end position="81"/>
    </location>
</feature>
<accession>B4S5P9</accession>
<dbReference type="InterPro" id="IPR036465">
    <property type="entry name" value="vWFA_dom_sf"/>
</dbReference>
<dbReference type="Proteomes" id="UP000002725">
    <property type="component" value="Chromosome"/>
</dbReference>
<dbReference type="AlphaFoldDB" id="B4S5P9"/>
<evidence type="ECO:0000259" key="6">
    <source>
        <dbReference type="PROSITE" id="PS50234"/>
    </source>
</evidence>
<dbReference type="RefSeq" id="WP_012506628.1">
    <property type="nucleotide sequence ID" value="NC_011059.1"/>
</dbReference>
<evidence type="ECO:0000256" key="3">
    <source>
        <dbReference type="ARBA" id="ARBA00022989"/>
    </source>
</evidence>
<dbReference type="eggNOG" id="COG2304">
    <property type="taxonomic scope" value="Bacteria"/>
</dbReference>
<dbReference type="PROSITE" id="PS50234">
    <property type="entry name" value="VWFA"/>
    <property type="match status" value="1"/>
</dbReference>
<feature type="transmembrane region" description="Helical" evidence="5">
    <location>
        <begin position="300"/>
        <end position="318"/>
    </location>
</feature>
<evidence type="ECO:0000313" key="8">
    <source>
        <dbReference type="Proteomes" id="UP000002725"/>
    </source>
</evidence>
<keyword evidence="2 5" id="KW-0812">Transmembrane</keyword>
<evidence type="ECO:0000256" key="4">
    <source>
        <dbReference type="ARBA" id="ARBA00023136"/>
    </source>
</evidence>
<sequence length="327" mass="35964">MIQEVMVFIDALHVERPLWLLLLALLPLLWLVAGKLFAVRRMRFPGIRKLRQEGLAMHPLLLVLPGLLWWCGVVLLVIALARPIFSERLSPGEAKGIDIMLALDISKSMLQEDFDGKSRLDAAKTVALQFIENRRRDRIGLVLFKGKSFTQCPLTLDHDVLSMLVRAASVDAVPESGTATGSAILIAVNRLRASESPERVLILLTDGEHNAGEVDPVTAAGIAAGEGVRIYMATVSVPGSRSGEDMLASARDLSGEVSRITGGRSFRANDANSLNRTFSEIDQLEKSRFTGQRTLQRTQLYPFMLAGALCCFLLELVLSNSIYMRIP</sequence>
<proteinExistence type="predicted"/>